<keyword evidence="3" id="KW-1185">Reference proteome</keyword>
<feature type="compositionally biased region" description="Low complexity" evidence="1">
    <location>
        <begin position="83"/>
        <end position="96"/>
    </location>
</feature>
<organism evidence="2 3">
    <name type="scientific">Agromyces humatus</name>
    <dbReference type="NCBI Taxonomy" id="279573"/>
    <lineage>
        <taxon>Bacteria</taxon>
        <taxon>Bacillati</taxon>
        <taxon>Actinomycetota</taxon>
        <taxon>Actinomycetes</taxon>
        <taxon>Micrococcales</taxon>
        <taxon>Microbacteriaceae</taxon>
        <taxon>Agromyces</taxon>
    </lineage>
</organism>
<comment type="caution">
    <text evidence="2">The sequence shown here is derived from an EMBL/GenBank/DDBJ whole genome shotgun (WGS) entry which is preliminary data.</text>
</comment>
<sequence>MTAHAEGGIDEHGAVGVEGRCKQFERALEHDRGVNAFDVHGSALSSWASGPDPHPFVLMRGSAPGPAGWESGPEDQKSPGITSSAVSAKAASCSAR</sequence>
<protein>
    <submittedName>
        <fullName evidence="2">Uncharacterized protein</fullName>
    </submittedName>
</protein>
<name>A0ABP4X757_9MICO</name>
<evidence type="ECO:0000256" key="1">
    <source>
        <dbReference type="SAM" id="MobiDB-lite"/>
    </source>
</evidence>
<accession>A0ABP4X757</accession>
<dbReference type="Proteomes" id="UP001500506">
    <property type="component" value="Unassembled WGS sequence"/>
</dbReference>
<evidence type="ECO:0000313" key="3">
    <source>
        <dbReference type="Proteomes" id="UP001500506"/>
    </source>
</evidence>
<reference evidence="3" key="1">
    <citation type="journal article" date="2019" name="Int. J. Syst. Evol. Microbiol.">
        <title>The Global Catalogue of Microorganisms (GCM) 10K type strain sequencing project: providing services to taxonomists for standard genome sequencing and annotation.</title>
        <authorList>
            <consortium name="The Broad Institute Genomics Platform"/>
            <consortium name="The Broad Institute Genome Sequencing Center for Infectious Disease"/>
            <person name="Wu L."/>
            <person name="Ma J."/>
        </authorList>
    </citation>
    <scope>NUCLEOTIDE SEQUENCE [LARGE SCALE GENOMIC DNA]</scope>
    <source>
        <strain evidence="3">JCM 14319</strain>
    </source>
</reference>
<evidence type="ECO:0000313" key="2">
    <source>
        <dbReference type="EMBL" id="GAA1771120.1"/>
    </source>
</evidence>
<gene>
    <name evidence="2" type="ORF">GCM10009747_35650</name>
</gene>
<proteinExistence type="predicted"/>
<dbReference type="EMBL" id="BAAANH010000009">
    <property type="protein sequence ID" value="GAA1771120.1"/>
    <property type="molecule type" value="Genomic_DNA"/>
</dbReference>
<feature type="region of interest" description="Disordered" evidence="1">
    <location>
        <begin position="55"/>
        <end position="96"/>
    </location>
</feature>